<dbReference type="EMBL" id="NFSB01000091">
    <property type="protein sequence ID" value="OUM22763.1"/>
    <property type="molecule type" value="Genomic_DNA"/>
</dbReference>
<dbReference type="InterPro" id="IPR022385">
    <property type="entry name" value="Rhs_assc_core"/>
</dbReference>
<gene>
    <name evidence="1" type="ORF">B8W72_30450</name>
</gene>
<dbReference type="AlphaFoldDB" id="A0A1Y3KI63"/>
<dbReference type="RefSeq" id="WP_086979521.1">
    <property type="nucleotide sequence ID" value="NZ_NFSB01000091.1"/>
</dbReference>
<dbReference type="NCBIfam" id="TIGR03696">
    <property type="entry name" value="Rhs_assc_core"/>
    <property type="match status" value="1"/>
</dbReference>
<name>A0A1Y3KI63_PSEPU</name>
<protein>
    <recommendedName>
        <fullName evidence="3">RHS repeat-associated core domain-containing protein</fullName>
    </recommendedName>
</protein>
<organism evidence="1 2">
    <name type="scientific">Pseudomonas putida</name>
    <name type="common">Arthrobacter siderocapsulatus</name>
    <dbReference type="NCBI Taxonomy" id="303"/>
    <lineage>
        <taxon>Bacteria</taxon>
        <taxon>Pseudomonadati</taxon>
        <taxon>Pseudomonadota</taxon>
        <taxon>Gammaproteobacteria</taxon>
        <taxon>Pseudomonadales</taxon>
        <taxon>Pseudomonadaceae</taxon>
        <taxon>Pseudomonas</taxon>
    </lineage>
</organism>
<reference evidence="1 2" key="1">
    <citation type="submission" date="2017-05" db="EMBL/GenBank/DDBJ databases">
        <title>Whole genome sequence of Pseudomonas putida isolate 1312 commercialized as a biostimulant.</title>
        <authorList>
            <person name="Crovadore J."/>
            <person name="Blanc P."/>
            <person name="Chablais R."/>
            <person name="Cochard B."/>
            <person name="Grizard D."/>
            <person name="Lefort F."/>
        </authorList>
    </citation>
    <scope>NUCLEOTIDE SEQUENCE [LARGE SCALE GENOMIC DNA]</scope>
    <source>
        <strain evidence="1 2">1312</strain>
    </source>
</reference>
<dbReference type="Gene3D" id="2.180.10.10">
    <property type="entry name" value="RHS repeat-associated core"/>
    <property type="match status" value="1"/>
</dbReference>
<evidence type="ECO:0000313" key="1">
    <source>
        <dbReference type="EMBL" id="OUM22763.1"/>
    </source>
</evidence>
<comment type="caution">
    <text evidence="1">The sequence shown here is derived from an EMBL/GenBank/DDBJ whole genome shotgun (WGS) entry which is preliminary data.</text>
</comment>
<accession>A0A1Y3KI63</accession>
<evidence type="ECO:0000313" key="2">
    <source>
        <dbReference type="Proteomes" id="UP000196082"/>
    </source>
</evidence>
<dbReference type="Proteomes" id="UP000196082">
    <property type="component" value="Unassembled WGS sequence"/>
</dbReference>
<proteinExistence type="predicted"/>
<evidence type="ECO:0008006" key="3">
    <source>
        <dbReference type="Google" id="ProtNLM"/>
    </source>
</evidence>
<sequence length="319" mass="35295">MSLPSPHCSTEKISTPHRYFYCRGRISTDVGVNKRSFMRHGRSYLAAAGEMCSRLLRVDYTETLINDNGHPLAPTVYGHIKNSRVFIYRGTPIDAATLNYLFGNGYRMFNPSVMRFHSPFGAGGINCYVYAQGDPVNFSDPSGHTKKPVGKPLARATLGKIKIFMTGTGPFDDGPTLNINTHTAPGYLQLNDQTLIDAPTLIGMIEKKLGLPLKNTGIPTHIIGCDSATPVYNLFRPNNFPGPSIVKTFSDTTRGPSTGYLGEIHASYSAQDPFDFSIDVKNPFPADHPYHQRFSYQPLRIHPSIKPRSLDIRRGSTAR</sequence>